<protein>
    <submittedName>
        <fullName evidence="2">Uncharacterized protein</fullName>
    </submittedName>
</protein>
<reference evidence="2" key="1">
    <citation type="submission" date="2022-06" db="EMBL/GenBank/DDBJ databases">
        <title>Natrinema sp. a new haloarchaeum isolate from saline soil.</title>
        <authorList>
            <person name="Strakova D."/>
            <person name="Galisteo C."/>
            <person name="Sanchez-Porro C."/>
            <person name="Ventosa A."/>
        </authorList>
    </citation>
    <scope>NUCLEOTIDE SEQUENCE</scope>
    <source>
        <strain evidence="2">S1CR25-10</strain>
    </source>
</reference>
<dbReference type="Pfam" id="PF26071">
    <property type="entry name" value="DUF8028"/>
    <property type="match status" value="1"/>
</dbReference>
<dbReference type="RefSeq" id="WP_277521068.1">
    <property type="nucleotide sequence ID" value="NZ_JAMQOT010000002.1"/>
</dbReference>
<keyword evidence="1" id="KW-1133">Transmembrane helix</keyword>
<comment type="caution">
    <text evidence="2">The sequence shown here is derived from an EMBL/GenBank/DDBJ whole genome shotgun (WGS) entry which is preliminary data.</text>
</comment>
<dbReference type="Proteomes" id="UP001154061">
    <property type="component" value="Unassembled WGS sequence"/>
</dbReference>
<name>A0A9Q4L0Y5_9EURY</name>
<feature type="transmembrane region" description="Helical" evidence="1">
    <location>
        <begin position="36"/>
        <end position="53"/>
    </location>
</feature>
<evidence type="ECO:0000313" key="2">
    <source>
        <dbReference type="EMBL" id="MDF9745582.1"/>
    </source>
</evidence>
<gene>
    <name evidence="2" type="ORF">NDI89_08280</name>
</gene>
<keyword evidence="1" id="KW-0472">Membrane</keyword>
<keyword evidence="3" id="KW-1185">Reference proteome</keyword>
<proteinExistence type="predicted"/>
<sequence length="62" mass="6777">MHLNRSVTVAGFWLGTVLPIVYLPVIFAGIDSVQRLSLFVALLSIHVLALIVGHDYSGSRSR</sequence>
<dbReference type="InterPro" id="IPR058341">
    <property type="entry name" value="DUF8028"/>
</dbReference>
<keyword evidence="1" id="KW-0812">Transmembrane</keyword>
<accession>A0A9Q4L0Y5</accession>
<dbReference type="EMBL" id="JAMQOT010000002">
    <property type="protein sequence ID" value="MDF9745582.1"/>
    <property type="molecule type" value="Genomic_DNA"/>
</dbReference>
<evidence type="ECO:0000256" key="1">
    <source>
        <dbReference type="SAM" id="Phobius"/>
    </source>
</evidence>
<feature type="transmembrane region" description="Helical" evidence="1">
    <location>
        <begin position="7"/>
        <end position="30"/>
    </location>
</feature>
<organism evidence="2 3">
    <name type="scientific">Natrinema salsiterrestre</name>
    <dbReference type="NCBI Taxonomy" id="2950540"/>
    <lineage>
        <taxon>Archaea</taxon>
        <taxon>Methanobacteriati</taxon>
        <taxon>Methanobacteriota</taxon>
        <taxon>Stenosarchaea group</taxon>
        <taxon>Halobacteria</taxon>
        <taxon>Halobacteriales</taxon>
        <taxon>Natrialbaceae</taxon>
        <taxon>Natrinema</taxon>
    </lineage>
</organism>
<dbReference type="AlphaFoldDB" id="A0A9Q4L0Y5"/>
<evidence type="ECO:0000313" key="3">
    <source>
        <dbReference type="Proteomes" id="UP001154061"/>
    </source>
</evidence>